<evidence type="ECO:0000256" key="1">
    <source>
        <dbReference type="SAM" id="Phobius"/>
    </source>
</evidence>
<evidence type="ECO:0000313" key="2">
    <source>
        <dbReference type="EMBL" id="KAH6894198.1"/>
    </source>
</evidence>
<organism evidence="2 3">
    <name type="scientific">Thelonectria olida</name>
    <dbReference type="NCBI Taxonomy" id="1576542"/>
    <lineage>
        <taxon>Eukaryota</taxon>
        <taxon>Fungi</taxon>
        <taxon>Dikarya</taxon>
        <taxon>Ascomycota</taxon>
        <taxon>Pezizomycotina</taxon>
        <taxon>Sordariomycetes</taxon>
        <taxon>Hypocreomycetidae</taxon>
        <taxon>Hypocreales</taxon>
        <taxon>Nectriaceae</taxon>
        <taxon>Thelonectria</taxon>
    </lineage>
</organism>
<keyword evidence="3" id="KW-1185">Reference proteome</keyword>
<comment type="caution">
    <text evidence="2">The sequence shown here is derived from an EMBL/GenBank/DDBJ whole genome shotgun (WGS) entry which is preliminary data.</text>
</comment>
<evidence type="ECO:0000313" key="3">
    <source>
        <dbReference type="Proteomes" id="UP000777438"/>
    </source>
</evidence>
<keyword evidence="1" id="KW-1133">Transmembrane helix</keyword>
<name>A0A9P9ATC2_9HYPO</name>
<keyword evidence="1" id="KW-0812">Transmembrane</keyword>
<keyword evidence="1" id="KW-0472">Membrane</keyword>
<dbReference type="OrthoDB" id="5342924at2759"/>
<dbReference type="Proteomes" id="UP000777438">
    <property type="component" value="Unassembled WGS sequence"/>
</dbReference>
<feature type="transmembrane region" description="Helical" evidence="1">
    <location>
        <begin position="137"/>
        <end position="162"/>
    </location>
</feature>
<dbReference type="EMBL" id="JAGPYM010000005">
    <property type="protein sequence ID" value="KAH6894198.1"/>
    <property type="molecule type" value="Genomic_DNA"/>
</dbReference>
<reference evidence="2 3" key="1">
    <citation type="journal article" date="2021" name="Nat. Commun.">
        <title>Genetic determinants of endophytism in the Arabidopsis root mycobiome.</title>
        <authorList>
            <person name="Mesny F."/>
            <person name="Miyauchi S."/>
            <person name="Thiergart T."/>
            <person name="Pickel B."/>
            <person name="Atanasova L."/>
            <person name="Karlsson M."/>
            <person name="Huettel B."/>
            <person name="Barry K.W."/>
            <person name="Haridas S."/>
            <person name="Chen C."/>
            <person name="Bauer D."/>
            <person name="Andreopoulos W."/>
            <person name="Pangilinan J."/>
            <person name="LaButti K."/>
            <person name="Riley R."/>
            <person name="Lipzen A."/>
            <person name="Clum A."/>
            <person name="Drula E."/>
            <person name="Henrissat B."/>
            <person name="Kohler A."/>
            <person name="Grigoriev I.V."/>
            <person name="Martin F.M."/>
            <person name="Hacquard S."/>
        </authorList>
    </citation>
    <scope>NUCLEOTIDE SEQUENCE [LARGE SCALE GENOMIC DNA]</scope>
    <source>
        <strain evidence="2 3">MPI-CAGE-CH-0241</strain>
    </source>
</reference>
<sequence>MPVPVFDGQAWCVSFTALNNALAFAEVGVYGSNTYLLVKEPLLALHIANIHWIPSHPTINELAALQFAAKAQESLILISLTDVLLHRIRYGLLSGDGVALGFLSSPFNISFSLRYLVSREFWSPSLDPTTKRPVSNIFTAAIVFLFALIGIAAGPSAAIAMIPRYDWWQVSLPPELPHYNHVVERDSFAVKLDSRHIPSDKYCSLVDNQPCVNQNLSTILQALKTLGPDTIGSEPFLLGNVTAPSPFGPPHRQITLSAASLYSDESEGVMAYAVTPMEFIITSLNQNWVQDLVMFQMPQYLIKSEAMVPSGKEKWKQPLMAVHCVYVRLMQPFNKTSATFSFKETLYDGFTVTLDFKDFNGTFDVNIARSVKPMILNMQNLLPAPVAASILFAHSYMTLSSLEELEDEFEPEVKADVWFYPKESQDLHNHLGFPLSNAMKYMRQHSGPEDAIKMTVEWLTDIRVPPGSANSTRENPAYLQIMKSCPDKESPALVYSTCLPGSLAAYFANALARITALIEGGDGFPISSTPNASSTVVYNTYFEHVYTYRFRASTTLRLTFSALFLQSKPPKELNNIRAGVQRSGTWKLVTIVREAGEGGQLEIFVRAPTAISHRGKVNTCVEERGEAGMKIPQAGTKYG</sequence>
<dbReference type="AlphaFoldDB" id="A0A9P9ATC2"/>
<accession>A0A9P9ATC2</accession>
<proteinExistence type="predicted"/>
<protein>
    <submittedName>
        <fullName evidence="2">Uncharacterized protein</fullName>
    </submittedName>
</protein>
<gene>
    <name evidence="2" type="ORF">B0T10DRAFT_456446</name>
</gene>